<feature type="transmembrane region" description="Helical" evidence="6">
    <location>
        <begin position="61"/>
        <end position="82"/>
    </location>
</feature>
<dbReference type="PANTHER" id="PTHR38459">
    <property type="entry name" value="PROPHAGE BACTOPRENOL-LINKED GLUCOSE TRANSLOCASE HOMOLOG"/>
    <property type="match status" value="1"/>
</dbReference>
<proteinExistence type="inferred from homology"/>
<dbReference type="InterPro" id="IPR007267">
    <property type="entry name" value="GtrA_DPMS_TM"/>
</dbReference>
<evidence type="ECO:0000313" key="9">
    <source>
        <dbReference type="Proteomes" id="UP001241072"/>
    </source>
</evidence>
<keyword evidence="5 6" id="KW-0472">Membrane</keyword>
<evidence type="ECO:0000259" key="7">
    <source>
        <dbReference type="Pfam" id="PF04138"/>
    </source>
</evidence>
<sequence length="188" mass="21008">MPTPDRGTLRDRALGALTTLWVSLLRYALKFGVVGIVGYVVDVGVFNLLRVTVMGDNPIGAKAVAVVFGTLVTWLGSRYWTFRENRRDNYLLELLEFIVVSAGGLLVVLLCLWVSHYVLGFRTLLADNISTNVIGFVLATAFRFFLFRFWVYGHHRRDGLHARTHKAEAAALVLFEDESAASRDADSD</sequence>
<comment type="similarity">
    <text evidence="2">Belongs to the GtrA family.</text>
</comment>
<name>A0ABT9BJ98_9MICO</name>
<dbReference type="Proteomes" id="UP001241072">
    <property type="component" value="Unassembled WGS sequence"/>
</dbReference>
<feature type="transmembrane region" description="Helical" evidence="6">
    <location>
        <begin position="129"/>
        <end position="151"/>
    </location>
</feature>
<keyword evidence="4 6" id="KW-1133">Transmembrane helix</keyword>
<feature type="domain" description="GtrA/DPMS transmembrane" evidence="7">
    <location>
        <begin position="30"/>
        <end position="151"/>
    </location>
</feature>
<dbReference type="EMBL" id="JAUQUB010000001">
    <property type="protein sequence ID" value="MDO7881104.1"/>
    <property type="molecule type" value="Genomic_DNA"/>
</dbReference>
<evidence type="ECO:0000256" key="5">
    <source>
        <dbReference type="ARBA" id="ARBA00023136"/>
    </source>
</evidence>
<evidence type="ECO:0000313" key="8">
    <source>
        <dbReference type="EMBL" id="MDO7881104.1"/>
    </source>
</evidence>
<feature type="transmembrane region" description="Helical" evidence="6">
    <location>
        <begin position="94"/>
        <end position="117"/>
    </location>
</feature>
<reference evidence="8 9" key="1">
    <citation type="submission" date="2023-07" db="EMBL/GenBank/DDBJ databases">
        <title>Protaetiibacter sp. nov WY-16 isolated from soil.</title>
        <authorList>
            <person name="Liu B."/>
            <person name="Wan Y."/>
        </authorList>
    </citation>
    <scope>NUCLEOTIDE SEQUENCE [LARGE SCALE GENOMIC DNA]</scope>
    <source>
        <strain evidence="8 9">WY-16</strain>
    </source>
</reference>
<comment type="subcellular location">
    <subcellularLocation>
        <location evidence="1">Membrane</location>
        <topology evidence="1">Multi-pass membrane protein</topology>
    </subcellularLocation>
</comment>
<evidence type="ECO:0000256" key="1">
    <source>
        <dbReference type="ARBA" id="ARBA00004141"/>
    </source>
</evidence>
<dbReference type="PANTHER" id="PTHR38459:SF1">
    <property type="entry name" value="PROPHAGE BACTOPRENOL-LINKED GLUCOSE TRANSLOCASE HOMOLOG"/>
    <property type="match status" value="1"/>
</dbReference>
<evidence type="ECO:0000256" key="6">
    <source>
        <dbReference type="SAM" id="Phobius"/>
    </source>
</evidence>
<protein>
    <submittedName>
        <fullName evidence="8">GtrA family protein</fullName>
    </submittedName>
</protein>
<evidence type="ECO:0000256" key="4">
    <source>
        <dbReference type="ARBA" id="ARBA00022989"/>
    </source>
</evidence>
<dbReference type="RefSeq" id="WP_305001521.1">
    <property type="nucleotide sequence ID" value="NZ_JAUQUB010000001.1"/>
</dbReference>
<evidence type="ECO:0000256" key="2">
    <source>
        <dbReference type="ARBA" id="ARBA00009399"/>
    </source>
</evidence>
<evidence type="ECO:0000256" key="3">
    <source>
        <dbReference type="ARBA" id="ARBA00022692"/>
    </source>
</evidence>
<keyword evidence="9" id="KW-1185">Reference proteome</keyword>
<dbReference type="Pfam" id="PF04138">
    <property type="entry name" value="GtrA_DPMS_TM"/>
    <property type="match status" value="1"/>
</dbReference>
<organism evidence="8 9">
    <name type="scientific">Antiquaquibacter soli</name>
    <dbReference type="NCBI Taxonomy" id="3064523"/>
    <lineage>
        <taxon>Bacteria</taxon>
        <taxon>Bacillati</taxon>
        <taxon>Actinomycetota</taxon>
        <taxon>Actinomycetes</taxon>
        <taxon>Micrococcales</taxon>
        <taxon>Microbacteriaceae</taxon>
        <taxon>Antiquaquibacter</taxon>
    </lineage>
</organism>
<accession>A0ABT9BJ98</accession>
<keyword evidence="3 6" id="KW-0812">Transmembrane</keyword>
<comment type="caution">
    <text evidence="8">The sequence shown here is derived from an EMBL/GenBank/DDBJ whole genome shotgun (WGS) entry which is preliminary data.</text>
</comment>
<gene>
    <name evidence="8" type="ORF">Q5716_02575</name>
</gene>
<feature type="transmembrane region" description="Helical" evidence="6">
    <location>
        <begin position="20"/>
        <end position="41"/>
    </location>
</feature>
<dbReference type="InterPro" id="IPR051401">
    <property type="entry name" value="GtrA_CellWall_Glycosyl"/>
</dbReference>